<evidence type="ECO:0000256" key="9">
    <source>
        <dbReference type="ARBA" id="ARBA00081661"/>
    </source>
</evidence>
<dbReference type="Pfam" id="PF16757">
    <property type="entry name" value="Fucosidase_C"/>
    <property type="match status" value="1"/>
</dbReference>
<gene>
    <name evidence="13" type="primary">FUCA1_1</name>
    <name evidence="13" type="ORF">DERF_002877</name>
</gene>
<reference evidence="13" key="1">
    <citation type="submission" date="2013-05" db="EMBL/GenBank/DDBJ databases">
        <authorList>
            <person name="Yim A.K.Y."/>
            <person name="Chan T.F."/>
            <person name="Ji K.M."/>
            <person name="Liu X.Y."/>
            <person name="Zhou J.W."/>
            <person name="Li R.Q."/>
            <person name="Yang K.Y."/>
            <person name="Li J."/>
            <person name="Li M."/>
            <person name="Law P.T.W."/>
            <person name="Wu Y.L."/>
            <person name="Cai Z.L."/>
            <person name="Qin H."/>
            <person name="Bao Y."/>
            <person name="Leung R.K.K."/>
            <person name="Ng P.K.S."/>
            <person name="Zou J."/>
            <person name="Zhong X.J."/>
            <person name="Ran P.X."/>
            <person name="Zhong N.S."/>
            <person name="Liu Z.G."/>
            <person name="Tsui S.K.W."/>
        </authorList>
    </citation>
    <scope>NUCLEOTIDE SEQUENCE</scope>
    <source>
        <strain evidence="13">Derf</strain>
        <tissue evidence="13">Whole organism</tissue>
    </source>
</reference>
<dbReference type="Gene3D" id="3.20.20.80">
    <property type="entry name" value="Glycosidases"/>
    <property type="match status" value="1"/>
</dbReference>
<dbReference type="GO" id="GO:0004560">
    <property type="term" value="F:alpha-L-fucosidase activity"/>
    <property type="evidence" value="ECO:0007669"/>
    <property type="project" value="UniProtKB-EC"/>
</dbReference>
<evidence type="ECO:0000256" key="2">
    <source>
        <dbReference type="ARBA" id="ARBA00007951"/>
    </source>
</evidence>
<protein>
    <recommendedName>
        <fullName evidence="8">Putative alpha-L-fucosidase</fullName>
        <ecNumber evidence="3">3.2.1.51</ecNumber>
    </recommendedName>
    <alternativeName>
        <fullName evidence="9">Alpha-L-fucoside fucohydrolase</fullName>
    </alternativeName>
</protein>
<evidence type="ECO:0000256" key="7">
    <source>
        <dbReference type="ARBA" id="ARBA00023295"/>
    </source>
</evidence>
<dbReference type="Gene3D" id="2.60.40.1180">
    <property type="entry name" value="Golgi alpha-mannosidase II"/>
    <property type="match status" value="1"/>
</dbReference>
<dbReference type="PANTHER" id="PTHR10030">
    <property type="entry name" value="ALPHA-L-FUCOSIDASE"/>
    <property type="match status" value="1"/>
</dbReference>
<dbReference type="GO" id="GO:0005764">
    <property type="term" value="C:lysosome"/>
    <property type="evidence" value="ECO:0007669"/>
    <property type="project" value="TreeGrafter"/>
</dbReference>
<name>A0A922IBG9_DERFA</name>
<feature type="signal peptide" evidence="10">
    <location>
        <begin position="1"/>
        <end position="21"/>
    </location>
</feature>
<dbReference type="EC" id="3.2.1.51" evidence="3"/>
<dbReference type="PIRSF" id="PIRSF001092">
    <property type="entry name" value="Alpha-L-fucosidase"/>
    <property type="match status" value="1"/>
</dbReference>
<dbReference type="SMART" id="SM00812">
    <property type="entry name" value="Alpha_L_fucos"/>
    <property type="match status" value="1"/>
</dbReference>
<evidence type="ECO:0000313" key="14">
    <source>
        <dbReference type="Proteomes" id="UP000790347"/>
    </source>
</evidence>
<dbReference type="InterPro" id="IPR000933">
    <property type="entry name" value="Glyco_hydro_29"/>
</dbReference>
<dbReference type="Pfam" id="PF01120">
    <property type="entry name" value="Alpha_L_fucos"/>
    <property type="match status" value="1"/>
</dbReference>
<keyword evidence="7 10" id="KW-0326">Glycosidase</keyword>
<evidence type="ECO:0000259" key="12">
    <source>
        <dbReference type="Pfam" id="PF16757"/>
    </source>
</evidence>
<evidence type="ECO:0000313" key="13">
    <source>
        <dbReference type="EMBL" id="KAH9528967.1"/>
    </source>
</evidence>
<keyword evidence="14" id="KW-1185">Reference proteome</keyword>
<dbReference type="SUPFAM" id="SSF51445">
    <property type="entry name" value="(Trans)glycosidases"/>
    <property type="match status" value="1"/>
</dbReference>
<keyword evidence="6" id="KW-0325">Glycoprotein</keyword>
<proteinExistence type="inferred from homology"/>
<dbReference type="InterPro" id="IPR016286">
    <property type="entry name" value="FUC_metazoa-typ"/>
</dbReference>
<feature type="chain" id="PRO_5038205168" description="Putative alpha-L-fucosidase" evidence="10">
    <location>
        <begin position="22"/>
        <end position="454"/>
    </location>
</feature>
<dbReference type="GO" id="GO:0016139">
    <property type="term" value="P:glycoside catabolic process"/>
    <property type="evidence" value="ECO:0007669"/>
    <property type="project" value="TreeGrafter"/>
</dbReference>
<evidence type="ECO:0000256" key="3">
    <source>
        <dbReference type="ARBA" id="ARBA00012662"/>
    </source>
</evidence>
<dbReference type="InterPro" id="IPR013780">
    <property type="entry name" value="Glyco_hydro_b"/>
</dbReference>
<evidence type="ECO:0000256" key="10">
    <source>
        <dbReference type="PIRNR" id="PIRNR001092"/>
    </source>
</evidence>
<dbReference type="FunFam" id="3.20.20.80:FF:000027">
    <property type="entry name" value="Alpha-L-fucosidase"/>
    <property type="match status" value="1"/>
</dbReference>
<feature type="domain" description="Glycoside hydrolase family 29 N-terminal" evidence="11">
    <location>
        <begin position="19"/>
        <end position="353"/>
    </location>
</feature>
<dbReference type="InterPro" id="IPR031919">
    <property type="entry name" value="Fucosidase_C"/>
</dbReference>
<dbReference type="GO" id="GO:0006004">
    <property type="term" value="P:fucose metabolic process"/>
    <property type="evidence" value="ECO:0007669"/>
    <property type="project" value="InterPro"/>
</dbReference>
<evidence type="ECO:0000259" key="11">
    <source>
        <dbReference type="Pfam" id="PF01120"/>
    </source>
</evidence>
<dbReference type="EMBL" id="ASGP02000001">
    <property type="protein sequence ID" value="KAH9528967.1"/>
    <property type="molecule type" value="Genomic_DNA"/>
</dbReference>
<keyword evidence="5 10" id="KW-0378">Hydrolase</keyword>
<sequence length="454" mass="53295">MFGKISLTILLIYYCLSIVSTNHYKADWTSIDKRPLPEWFDEAKIGIFIHWGVFSVPSFGTEWFWHSWSSHYKSYDEFMKKNYRPDFTYADFAKDFTTELFDPIEWASIFNKSGARYVVLTSKHHEGYTLWPSNYSFNWNAKDVGPNKDLVGELATAIRNVSLRFGLYHSLFEWYNPLYLRDKKNNFRTDDFVKSKIRPEMEELVNAYHPDVLWSDGEWEAPDTYWKSTDFLAWLYNESPVKDRVVVNDRWGKGTLCKHGGYFTCQDRYNPGVLQTRKWENAMTLDKQSWGFRREAILEDYLTIEELIYTLVKTISCGGNILINVGPTKYGKLVPIFEERLEQLGSWLQINGEAIYETKPWHRQNDSIASNVWYTQRGGDTVYAITLGYPKNGTIILGDVHYDQIESIQLLGTDKRVRISPIKATHNETVIEFPDLNPNDKPRYAFTFKIHYKQ</sequence>
<dbReference type="PRINTS" id="PR00741">
    <property type="entry name" value="GLHYDRLASE29"/>
</dbReference>
<comment type="function">
    <text evidence="1">Alpha-L-fucosidase is responsible for hydrolyzing the alpha-1,6-linked fucose joined to the reducing-end N-acetylglucosamine of the carbohydrate moieties of glycoproteins.</text>
</comment>
<evidence type="ECO:0000256" key="4">
    <source>
        <dbReference type="ARBA" id="ARBA00022729"/>
    </source>
</evidence>
<dbReference type="InterPro" id="IPR057739">
    <property type="entry name" value="Glyco_hydro_29_N"/>
</dbReference>
<evidence type="ECO:0000256" key="8">
    <source>
        <dbReference type="ARBA" id="ARBA00074133"/>
    </source>
</evidence>
<evidence type="ECO:0000256" key="1">
    <source>
        <dbReference type="ARBA" id="ARBA00004071"/>
    </source>
</evidence>
<comment type="caution">
    <text evidence="13">The sequence shown here is derived from an EMBL/GenBank/DDBJ whole genome shotgun (WGS) entry which is preliminary data.</text>
</comment>
<evidence type="ECO:0000256" key="6">
    <source>
        <dbReference type="ARBA" id="ARBA00023180"/>
    </source>
</evidence>
<comment type="similarity">
    <text evidence="2 10">Belongs to the glycosyl hydrolase 29 family.</text>
</comment>
<dbReference type="AlphaFoldDB" id="A0A922IBG9"/>
<accession>A0A922IBG9</accession>
<feature type="domain" description="Alpha-L-fucosidase C-terminal" evidence="12">
    <location>
        <begin position="364"/>
        <end position="450"/>
    </location>
</feature>
<dbReference type="PANTHER" id="PTHR10030:SF37">
    <property type="entry name" value="ALPHA-L-FUCOSIDASE-RELATED"/>
    <property type="match status" value="1"/>
</dbReference>
<dbReference type="Proteomes" id="UP000790347">
    <property type="component" value="Unassembled WGS sequence"/>
</dbReference>
<dbReference type="InterPro" id="IPR017853">
    <property type="entry name" value="GH"/>
</dbReference>
<keyword evidence="4 10" id="KW-0732">Signal</keyword>
<reference evidence="13" key="2">
    <citation type="journal article" date="2022" name="Res Sq">
        <title>Comparative Genomics Reveals Insights into the Divergent Evolution of Astigmatic Mites and Household Pest Adaptations.</title>
        <authorList>
            <person name="Xiong Q."/>
            <person name="Wan A.T.-Y."/>
            <person name="Liu X.-Y."/>
            <person name="Fung C.S.-H."/>
            <person name="Xiao X."/>
            <person name="Malainual N."/>
            <person name="Hou J."/>
            <person name="Wang L."/>
            <person name="Wang M."/>
            <person name="Yang K."/>
            <person name="Cui Y."/>
            <person name="Leung E."/>
            <person name="Nong W."/>
            <person name="Shin S.-K."/>
            <person name="Au S."/>
            <person name="Jeong K.Y."/>
            <person name="Chew F.T."/>
            <person name="Hui J."/>
            <person name="Leung T.F."/>
            <person name="Tungtrongchitr A."/>
            <person name="Zhong N."/>
            <person name="Liu Z."/>
            <person name="Tsui S."/>
        </authorList>
    </citation>
    <scope>NUCLEOTIDE SEQUENCE</scope>
    <source>
        <strain evidence="13">Derf</strain>
        <tissue evidence="13">Whole organism</tissue>
    </source>
</reference>
<organism evidence="13 14">
    <name type="scientific">Dermatophagoides farinae</name>
    <name type="common">American house dust mite</name>
    <dbReference type="NCBI Taxonomy" id="6954"/>
    <lineage>
        <taxon>Eukaryota</taxon>
        <taxon>Metazoa</taxon>
        <taxon>Ecdysozoa</taxon>
        <taxon>Arthropoda</taxon>
        <taxon>Chelicerata</taxon>
        <taxon>Arachnida</taxon>
        <taxon>Acari</taxon>
        <taxon>Acariformes</taxon>
        <taxon>Sarcoptiformes</taxon>
        <taxon>Astigmata</taxon>
        <taxon>Psoroptidia</taxon>
        <taxon>Analgoidea</taxon>
        <taxon>Pyroglyphidae</taxon>
        <taxon>Dermatophagoidinae</taxon>
        <taxon>Dermatophagoides</taxon>
    </lineage>
</organism>
<evidence type="ECO:0000256" key="5">
    <source>
        <dbReference type="ARBA" id="ARBA00022801"/>
    </source>
</evidence>